<keyword evidence="5 9" id="KW-0964">Secreted</keyword>
<reference evidence="11" key="2">
    <citation type="submission" date="2025-08" db="UniProtKB">
        <authorList>
            <consortium name="Ensembl"/>
        </authorList>
    </citation>
    <scope>IDENTIFICATION</scope>
</reference>
<keyword evidence="7" id="KW-1015">Disulfide bond</keyword>
<dbReference type="InterPro" id="IPR000827">
    <property type="entry name" value="Chemokine_CC_CS"/>
</dbReference>
<organism evidence="11 12">
    <name type="scientific">Callithrix jacchus</name>
    <name type="common">White-tufted-ear marmoset</name>
    <name type="synonym">Simia Jacchus</name>
    <dbReference type="NCBI Taxonomy" id="9483"/>
    <lineage>
        <taxon>Eukaryota</taxon>
        <taxon>Metazoa</taxon>
        <taxon>Chordata</taxon>
        <taxon>Craniata</taxon>
        <taxon>Vertebrata</taxon>
        <taxon>Euteleostomi</taxon>
        <taxon>Mammalia</taxon>
        <taxon>Eutheria</taxon>
        <taxon>Euarchontoglires</taxon>
        <taxon>Primates</taxon>
        <taxon>Haplorrhini</taxon>
        <taxon>Platyrrhini</taxon>
        <taxon>Cebidae</taxon>
        <taxon>Callitrichinae</taxon>
        <taxon>Callithrix</taxon>
        <taxon>Callithrix</taxon>
    </lineage>
</organism>
<name>A0A2R8MXM6_CALJA</name>
<evidence type="ECO:0000256" key="9">
    <source>
        <dbReference type="RuleBase" id="RU361150"/>
    </source>
</evidence>
<evidence type="ECO:0000313" key="11">
    <source>
        <dbReference type="Ensembl" id="ENSCJAP00000066473.3"/>
    </source>
</evidence>
<evidence type="ECO:0000256" key="1">
    <source>
        <dbReference type="ARBA" id="ARBA00004613"/>
    </source>
</evidence>
<feature type="domain" description="Chemokine interleukin-8-like" evidence="10">
    <location>
        <begin position="31"/>
        <end position="88"/>
    </location>
</feature>
<dbReference type="SUPFAM" id="SSF54117">
    <property type="entry name" value="Interleukin 8-like chemokines"/>
    <property type="match status" value="1"/>
</dbReference>
<dbReference type="PANTHER" id="PTHR12015:SF147">
    <property type="entry name" value="C-C MOTIF CHEMOKINE 13"/>
    <property type="match status" value="1"/>
</dbReference>
<evidence type="ECO:0000256" key="4">
    <source>
        <dbReference type="ARBA" id="ARBA00022514"/>
    </source>
</evidence>
<dbReference type="InterPro" id="IPR036048">
    <property type="entry name" value="Interleukin_8-like_sf"/>
</dbReference>
<evidence type="ECO:0000313" key="12">
    <source>
        <dbReference type="Proteomes" id="UP000008225"/>
    </source>
</evidence>
<feature type="chain" id="PRO_5035340912" description="C-C motif chemokine" evidence="9">
    <location>
        <begin position="24"/>
        <end position="97"/>
    </location>
</feature>
<evidence type="ECO:0000256" key="6">
    <source>
        <dbReference type="ARBA" id="ARBA00022729"/>
    </source>
</evidence>
<gene>
    <name evidence="11" type="primary">CCL13</name>
</gene>
<keyword evidence="12" id="KW-1185">Reference proteome</keyword>
<protein>
    <recommendedName>
        <fullName evidence="9">C-C motif chemokine</fullName>
    </recommendedName>
</protein>
<dbReference type="Bgee" id="ENSCJAG00000042890">
    <property type="expression patterns" value="Expressed in kidney and 3 other cell types or tissues"/>
</dbReference>
<evidence type="ECO:0000256" key="7">
    <source>
        <dbReference type="ARBA" id="ARBA00023157"/>
    </source>
</evidence>
<dbReference type="GO" id="GO:0007010">
    <property type="term" value="P:cytoskeleton organization"/>
    <property type="evidence" value="ECO:0007669"/>
    <property type="project" value="Ensembl"/>
</dbReference>
<comment type="subcellular location">
    <subcellularLocation>
        <location evidence="1 9">Secreted</location>
    </subcellularLocation>
</comment>
<keyword evidence="8" id="KW-0395">Inflammatory response</keyword>
<keyword evidence="3 9" id="KW-0145">Chemotaxis</keyword>
<dbReference type="Gene3D" id="2.40.50.40">
    <property type="match status" value="1"/>
</dbReference>
<reference evidence="11" key="3">
    <citation type="submission" date="2025-09" db="UniProtKB">
        <authorList>
            <consortium name="Ensembl"/>
        </authorList>
    </citation>
    <scope>IDENTIFICATION</scope>
</reference>
<dbReference type="GO" id="GO:0031640">
    <property type="term" value="P:killing of cells of another organism"/>
    <property type="evidence" value="ECO:0007669"/>
    <property type="project" value="Ensembl"/>
</dbReference>
<dbReference type="PANTHER" id="PTHR12015">
    <property type="entry name" value="SMALL INDUCIBLE CYTOKINE A"/>
    <property type="match status" value="1"/>
</dbReference>
<dbReference type="Proteomes" id="UP000008225">
    <property type="component" value="Chromosome 5"/>
</dbReference>
<dbReference type="InterPro" id="IPR039809">
    <property type="entry name" value="Chemokine_b/g/d"/>
</dbReference>
<dbReference type="GeneTree" id="ENSGT01130000278316"/>
<dbReference type="GO" id="GO:0048020">
    <property type="term" value="F:CCR chemokine receptor binding"/>
    <property type="evidence" value="ECO:0007669"/>
    <property type="project" value="TreeGrafter"/>
</dbReference>
<dbReference type="AlphaFoldDB" id="A0A2R8MXM6"/>
<keyword evidence="4 9" id="KW-0202">Cytokine</keyword>
<reference evidence="11" key="1">
    <citation type="submission" date="2009-03" db="EMBL/GenBank/DDBJ databases">
        <authorList>
            <person name="Warren W."/>
            <person name="Ye L."/>
            <person name="Minx P."/>
            <person name="Worley K."/>
            <person name="Gibbs R."/>
            <person name="Wilson R.K."/>
        </authorList>
    </citation>
    <scope>NUCLEOTIDE SEQUENCE [LARGE SCALE GENOMIC DNA]</scope>
</reference>
<sequence length="97" mass="10793">MKVSGAPLCLLLLTAAFSPQGLAQPGALNVPSVCCFKFSSKKISLQRVKNYRITNRRCPQKAVIFRTKLGKEICADPKEKVQNYMKRLGQKAHTLKS</sequence>
<evidence type="ECO:0000256" key="5">
    <source>
        <dbReference type="ARBA" id="ARBA00022525"/>
    </source>
</evidence>
<dbReference type="GO" id="GO:0070098">
    <property type="term" value="P:chemokine-mediated signaling pathway"/>
    <property type="evidence" value="ECO:0007669"/>
    <property type="project" value="TreeGrafter"/>
</dbReference>
<dbReference type="SMART" id="SM00199">
    <property type="entry name" value="SCY"/>
    <property type="match status" value="1"/>
</dbReference>
<dbReference type="OMA" id="STCCFIF"/>
<dbReference type="GO" id="GO:0008360">
    <property type="term" value="P:regulation of cell shape"/>
    <property type="evidence" value="ECO:0007669"/>
    <property type="project" value="Ensembl"/>
</dbReference>
<dbReference type="GO" id="GO:0048245">
    <property type="term" value="P:eosinophil chemotaxis"/>
    <property type="evidence" value="ECO:0007669"/>
    <property type="project" value="Ensembl"/>
</dbReference>
<dbReference type="Pfam" id="PF00048">
    <property type="entry name" value="IL8"/>
    <property type="match status" value="1"/>
</dbReference>
<dbReference type="GO" id="GO:0006954">
    <property type="term" value="P:inflammatory response"/>
    <property type="evidence" value="ECO:0007669"/>
    <property type="project" value="UniProtKB-KW"/>
</dbReference>
<dbReference type="FunFam" id="2.40.50.40:FF:000002">
    <property type="entry name" value="C-C motif chemokine"/>
    <property type="match status" value="1"/>
</dbReference>
<dbReference type="InParanoid" id="A0A2R8MXM6"/>
<evidence type="ECO:0000256" key="8">
    <source>
        <dbReference type="ARBA" id="ARBA00023198"/>
    </source>
</evidence>
<proteinExistence type="inferred from homology"/>
<dbReference type="STRING" id="9483.ENSCJAP00000066473"/>
<comment type="similarity">
    <text evidence="2 9">Belongs to the intercrine beta (chemokine CC) family.</text>
</comment>
<dbReference type="Ensembl" id="ENSCJAT00000069106.3">
    <property type="protein sequence ID" value="ENSCJAP00000066473.3"/>
    <property type="gene ID" value="ENSCJAG00000042890.3"/>
</dbReference>
<dbReference type="InterPro" id="IPR001811">
    <property type="entry name" value="Chemokine_IL8-like_dom"/>
</dbReference>
<dbReference type="GO" id="GO:0005615">
    <property type="term" value="C:extracellular space"/>
    <property type="evidence" value="ECO:0007669"/>
    <property type="project" value="UniProtKB-KW"/>
</dbReference>
<evidence type="ECO:0000256" key="3">
    <source>
        <dbReference type="ARBA" id="ARBA00022500"/>
    </source>
</evidence>
<dbReference type="GO" id="GO:0008009">
    <property type="term" value="F:chemokine activity"/>
    <property type="evidence" value="ECO:0007669"/>
    <property type="project" value="Ensembl"/>
</dbReference>
<feature type="signal peptide" evidence="9">
    <location>
        <begin position="1"/>
        <end position="23"/>
    </location>
</feature>
<keyword evidence="6 9" id="KW-0732">Signal</keyword>
<dbReference type="GO" id="GO:0061844">
    <property type="term" value="P:antimicrobial humoral immune response mediated by antimicrobial peptide"/>
    <property type="evidence" value="ECO:0007669"/>
    <property type="project" value="Ensembl"/>
</dbReference>
<evidence type="ECO:0000256" key="2">
    <source>
        <dbReference type="ARBA" id="ARBA00010868"/>
    </source>
</evidence>
<evidence type="ECO:0000259" key="10">
    <source>
        <dbReference type="SMART" id="SM00199"/>
    </source>
</evidence>
<dbReference type="PROSITE" id="PS00472">
    <property type="entry name" value="SMALL_CYTOKINES_CC"/>
    <property type="match status" value="1"/>
</dbReference>
<accession>A0A2R8MXM6</accession>
<dbReference type="GO" id="GO:0030335">
    <property type="term" value="P:positive regulation of cell migration"/>
    <property type="evidence" value="ECO:0007669"/>
    <property type="project" value="TreeGrafter"/>
</dbReference>
<dbReference type="CDD" id="cd00272">
    <property type="entry name" value="Chemokine_CC"/>
    <property type="match status" value="1"/>
</dbReference>